<dbReference type="GO" id="GO:0005576">
    <property type="term" value="C:extracellular region"/>
    <property type="evidence" value="ECO:0007669"/>
    <property type="project" value="UniProtKB-SubCell"/>
</dbReference>
<comment type="function">
    <text evidence="5">Required for morphogenesis and for the elongation of the flagellar filament by facilitating polymerization of the flagellin monomers at the tip of growing filament. Forms a capping structure, which prevents flagellin subunits (transported through the central channel of the flagellum) from leaking out without polymerization at the distal end.</text>
</comment>
<comment type="subcellular location">
    <subcellularLocation>
        <location evidence="5">Secreted</location>
    </subcellularLocation>
    <subcellularLocation>
        <location evidence="5">Bacterial flagellum</location>
    </subcellularLocation>
</comment>
<keyword evidence="8" id="KW-0969">Cilium</keyword>
<accession>A0AAE3ZUB8</accession>
<evidence type="ECO:0000256" key="1">
    <source>
        <dbReference type="ARBA" id="ARBA00009764"/>
    </source>
</evidence>
<name>A0AAE3ZUB8_9ACTN</name>
<dbReference type="GO" id="GO:0009424">
    <property type="term" value="C:bacterial-type flagellum hook"/>
    <property type="evidence" value="ECO:0007669"/>
    <property type="project" value="UniProtKB-UniRule"/>
</dbReference>
<reference evidence="8 9" key="1">
    <citation type="submission" date="2023-07" db="EMBL/GenBank/DDBJ databases">
        <title>Sequencing the genomes of 1000 actinobacteria strains.</title>
        <authorList>
            <person name="Klenk H.-P."/>
        </authorList>
    </citation>
    <scope>NUCLEOTIDE SEQUENCE [LARGE SCALE GENOMIC DNA]</scope>
    <source>
        <strain evidence="8 9">DSM 44711</strain>
    </source>
</reference>
<dbReference type="PANTHER" id="PTHR30288">
    <property type="entry name" value="FLAGELLAR CAP/ASSEMBLY PROTEIN FLID"/>
    <property type="match status" value="1"/>
</dbReference>
<sequence length="431" mass="44000">MTTSVSGLVSGMDTSALVSQLMQVEAAGQTRLKSKVSTEEKAVTAYQSVNTKLAAIKTAADDLGKLATWRSAKATSSSSSVTATTASGNTTQTGAVTFDVISLAKSQVSTTRAVSTGDATSQSSITITKGDGTQSSVDVSADRSLAGIASAINGAGLGIKATVVALEGGESVLQMSSTKPGLANGFTIDGGFDTDIKTPTAASDAKLQVGGADADGGFAVTSSSNTFGNLITGTSITVTKEGETGVTVDVASDTSAITAKVKSLVDAMNGTFSEIGKQTAYNSSNKGSAALTGDFAVRQISQRLLGTVSGGLDNFGSLSKLGISLTRDGTVSFDEAKFKNTYEADPDAIKTATTAYATGVKELADRSQTGVTDVINGRKSLIDDMNDQISNWDIRLATRKTALTRQFANLETSLSSMKNQSNWLAGQLAGL</sequence>
<dbReference type="RefSeq" id="WP_310416806.1">
    <property type="nucleotide sequence ID" value="NZ_JAVDYC010000001.1"/>
</dbReference>
<evidence type="ECO:0000256" key="5">
    <source>
        <dbReference type="RuleBase" id="RU362066"/>
    </source>
</evidence>
<evidence type="ECO:0000256" key="2">
    <source>
        <dbReference type="ARBA" id="ARBA00011255"/>
    </source>
</evidence>
<comment type="subunit">
    <text evidence="2 5">Homopentamer.</text>
</comment>
<dbReference type="GO" id="GO:0071973">
    <property type="term" value="P:bacterial-type flagellum-dependent cell motility"/>
    <property type="evidence" value="ECO:0007669"/>
    <property type="project" value="TreeGrafter"/>
</dbReference>
<dbReference type="AlphaFoldDB" id="A0AAE3ZUB8"/>
<keyword evidence="8" id="KW-0282">Flagellum</keyword>
<comment type="caution">
    <text evidence="8">The sequence shown here is derived from an EMBL/GenBank/DDBJ whole genome shotgun (WGS) entry which is preliminary data.</text>
</comment>
<dbReference type="Pfam" id="PF07195">
    <property type="entry name" value="FliD_C"/>
    <property type="match status" value="1"/>
</dbReference>
<keyword evidence="4 5" id="KW-0975">Bacterial flagellum</keyword>
<protein>
    <recommendedName>
        <fullName evidence="5">Flagellar hook-associated protein 2</fullName>
        <shortName evidence="5">HAP2</shortName>
    </recommendedName>
    <alternativeName>
        <fullName evidence="5">Flagellar cap protein</fullName>
    </alternativeName>
</protein>
<keyword evidence="9" id="KW-1185">Reference proteome</keyword>
<feature type="domain" description="Flagellar hook-associated protein 2 C-terminal" evidence="7">
    <location>
        <begin position="202"/>
        <end position="418"/>
    </location>
</feature>
<dbReference type="PANTHER" id="PTHR30288:SF0">
    <property type="entry name" value="FLAGELLAR HOOK-ASSOCIATED PROTEIN 2"/>
    <property type="match status" value="1"/>
</dbReference>
<evidence type="ECO:0000313" key="9">
    <source>
        <dbReference type="Proteomes" id="UP001183629"/>
    </source>
</evidence>
<dbReference type="Pfam" id="PF02465">
    <property type="entry name" value="FliD_N"/>
    <property type="match status" value="1"/>
</dbReference>
<evidence type="ECO:0000313" key="8">
    <source>
        <dbReference type="EMBL" id="MDR7324030.1"/>
    </source>
</evidence>
<dbReference type="InterPro" id="IPR003481">
    <property type="entry name" value="FliD_N"/>
</dbReference>
<gene>
    <name evidence="8" type="ORF">J2S44_004280</name>
</gene>
<organism evidence="8 9">
    <name type="scientific">Catenuloplanes niger</name>
    <dbReference type="NCBI Taxonomy" id="587534"/>
    <lineage>
        <taxon>Bacteria</taxon>
        <taxon>Bacillati</taxon>
        <taxon>Actinomycetota</taxon>
        <taxon>Actinomycetes</taxon>
        <taxon>Micromonosporales</taxon>
        <taxon>Micromonosporaceae</taxon>
        <taxon>Catenuloplanes</taxon>
    </lineage>
</organism>
<evidence type="ECO:0000256" key="4">
    <source>
        <dbReference type="ARBA" id="ARBA00023143"/>
    </source>
</evidence>
<dbReference type="Proteomes" id="UP001183629">
    <property type="component" value="Unassembled WGS sequence"/>
</dbReference>
<keyword evidence="5" id="KW-0964">Secreted</keyword>
<evidence type="ECO:0000259" key="6">
    <source>
        <dbReference type="Pfam" id="PF02465"/>
    </source>
</evidence>
<dbReference type="InterPro" id="IPR040026">
    <property type="entry name" value="FliD"/>
</dbReference>
<comment type="similarity">
    <text evidence="1 5">Belongs to the FliD family.</text>
</comment>
<evidence type="ECO:0000259" key="7">
    <source>
        <dbReference type="Pfam" id="PF07195"/>
    </source>
</evidence>
<dbReference type="EMBL" id="JAVDYC010000001">
    <property type="protein sequence ID" value="MDR7324030.1"/>
    <property type="molecule type" value="Genomic_DNA"/>
</dbReference>
<keyword evidence="3" id="KW-0175">Coiled coil</keyword>
<dbReference type="GO" id="GO:0009421">
    <property type="term" value="C:bacterial-type flagellum filament cap"/>
    <property type="evidence" value="ECO:0007669"/>
    <property type="project" value="InterPro"/>
</dbReference>
<dbReference type="GO" id="GO:0007155">
    <property type="term" value="P:cell adhesion"/>
    <property type="evidence" value="ECO:0007669"/>
    <property type="project" value="InterPro"/>
</dbReference>
<keyword evidence="8" id="KW-0966">Cell projection</keyword>
<feature type="domain" description="Flagellar hook-associated protein 2 N-terminal" evidence="6">
    <location>
        <begin position="10"/>
        <end position="107"/>
    </location>
</feature>
<dbReference type="InterPro" id="IPR010809">
    <property type="entry name" value="FliD_C"/>
</dbReference>
<proteinExistence type="inferred from homology"/>
<evidence type="ECO:0000256" key="3">
    <source>
        <dbReference type="ARBA" id="ARBA00023054"/>
    </source>
</evidence>